<feature type="compositionally biased region" description="Basic and acidic residues" evidence="1">
    <location>
        <begin position="217"/>
        <end position="233"/>
    </location>
</feature>
<feature type="region of interest" description="Disordered" evidence="1">
    <location>
        <begin position="182"/>
        <end position="233"/>
    </location>
</feature>
<protein>
    <submittedName>
        <fullName evidence="5">Uncharacterized protein At2g29880-like</fullName>
    </submittedName>
</protein>
<feature type="compositionally biased region" description="Basic and acidic residues" evidence="1">
    <location>
        <begin position="247"/>
        <end position="274"/>
    </location>
</feature>
<dbReference type="PANTHER" id="PTHR47864:SF10">
    <property type="entry name" value="MYB_SANT-LIKE DNA-BINDING DOMAIN PROTEIN"/>
    <property type="match status" value="1"/>
</dbReference>
<dbReference type="Pfam" id="PF24769">
    <property type="entry name" value="At2g29880_C"/>
    <property type="match status" value="1"/>
</dbReference>
<keyword evidence="4" id="KW-1185">Reference proteome</keyword>
<feature type="region of interest" description="Disordered" evidence="1">
    <location>
        <begin position="246"/>
        <end position="274"/>
    </location>
</feature>
<dbReference type="GeneID" id="130498906"/>
<dbReference type="Proteomes" id="UP000504610">
    <property type="component" value="Chromosome 2"/>
</dbReference>
<proteinExistence type="predicted"/>
<dbReference type="AlphaFoldDB" id="A0A9W3CAU2"/>
<dbReference type="KEGG" id="rsz:130498906"/>
<dbReference type="PANTHER" id="PTHR47864">
    <property type="entry name" value="TRANSMEMBRANE PROTEIN"/>
    <property type="match status" value="1"/>
</dbReference>
<evidence type="ECO:0000259" key="2">
    <source>
        <dbReference type="Pfam" id="PF12776"/>
    </source>
</evidence>
<organism evidence="4 5">
    <name type="scientific">Raphanus sativus</name>
    <name type="common">Radish</name>
    <name type="synonym">Raphanus raphanistrum var. sativus</name>
    <dbReference type="NCBI Taxonomy" id="3726"/>
    <lineage>
        <taxon>Eukaryota</taxon>
        <taxon>Viridiplantae</taxon>
        <taxon>Streptophyta</taxon>
        <taxon>Embryophyta</taxon>
        <taxon>Tracheophyta</taxon>
        <taxon>Spermatophyta</taxon>
        <taxon>Magnoliopsida</taxon>
        <taxon>eudicotyledons</taxon>
        <taxon>Gunneridae</taxon>
        <taxon>Pentapetalae</taxon>
        <taxon>rosids</taxon>
        <taxon>malvids</taxon>
        <taxon>Brassicales</taxon>
        <taxon>Brassicaceae</taxon>
        <taxon>Brassiceae</taxon>
        <taxon>Raphanus</taxon>
    </lineage>
</organism>
<reference evidence="4" key="1">
    <citation type="journal article" date="2019" name="Database">
        <title>The radish genome database (RadishGD): an integrated information resource for radish genomics.</title>
        <authorList>
            <person name="Yu H.J."/>
            <person name="Baek S."/>
            <person name="Lee Y.J."/>
            <person name="Cho A."/>
            <person name="Mun J.H."/>
        </authorList>
    </citation>
    <scope>NUCLEOTIDE SEQUENCE [LARGE SCALE GENOMIC DNA]</scope>
    <source>
        <strain evidence="4">cv. WK10039</strain>
    </source>
</reference>
<gene>
    <name evidence="5" type="primary">LOC130498906</name>
</gene>
<dbReference type="OrthoDB" id="1098769at2759"/>
<dbReference type="InterPro" id="IPR024752">
    <property type="entry name" value="Myb/SANT-like_dom"/>
</dbReference>
<accession>A0A9W3CAU2</accession>
<name>A0A9W3CAU2_RAPSA</name>
<reference evidence="5" key="2">
    <citation type="submission" date="2025-08" db="UniProtKB">
        <authorList>
            <consortium name="RefSeq"/>
        </authorList>
    </citation>
    <scope>IDENTIFICATION</scope>
    <source>
        <tissue evidence="5">Leaf</tissue>
    </source>
</reference>
<evidence type="ECO:0000256" key="1">
    <source>
        <dbReference type="SAM" id="MobiDB-lite"/>
    </source>
</evidence>
<sequence>MGDSQKSKEKGTYSQWGPEETKLLVDLLVDAIHRNWRDASGLINKFTVEQKILHVLIEKLGCQKEHKHYLSRIKVLRTIHQNYLDLQRCSSGFGWDPDTKRFTAPDEVWDEYLKKHPTHTHLRYESIAKFEDLQLIFGNGVATGRSAVGMGDTTDARTFRVEENTQVRENINLHQSSDEIFELSSQQPSPECGMPTFPDISSKSRAEKLHPRKRSKREATNDADKLKNDQDDSMIKVSNKILSVIQQREERQQREAEKREEKVKREEEEKEAERKRDNIWEAMKEIPNLDNHTRYKAITLIHKLEMKSVFKDMTVEERSLMTEQLHSVRRVHQRTSVCTYYSNSAYFPVYFLLLDSYN</sequence>
<feature type="domain" description="Myb/SANT-like" evidence="2">
    <location>
        <begin position="15"/>
        <end position="112"/>
    </location>
</feature>
<feature type="domain" description="At2g29880-like C-terminal" evidence="3">
    <location>
        <begin position="279"/>
        <end position="319"/>
    </location>
</feature>
<dbReference type="InterPro" id="IPR056253">
    <property type="entry name" value="At2g29880-like_C"/>
</dbReference>
<dbReference type="InterPro" id="IPR055314">
    <property type="entry name" value="At2g29880-like"/>
</dbReference>
<dbReference type="RefSeq" id="XP_056848711.1">
    <property type="nucleotide sequence ID" value="XM_056992731.1"/>
</dbReference>
<dbReference type="Pfam" id="PF12776">
    <property type="entry name" value="Myb_DNA-bind_3"/>
    <property type="match status" value="1"/>
</dbReference>
<evidence type="ECO:0000313" key="4">
    <source>
        <dbReference type="Proteomes" id="UP000504610"/>
    </source>
</evidence>
<evidence type="ECO:0000259" key="3">
    <source>
        <dbReference type="Pfam" id="PF24769"/>
    </source>
</evidence>
<evidence type="ECO:0000313" key="5">
    <source>
        <dbReference type="RefSeq" id="XP_056848711.1"/>
    </source>
</evidence>